<dbReference type="GO" id="GO:0016020">
    <property type="term" value="C:membrane"/>
    <property type="evidence" value="ECO:0007669"/>
    <property type="project" value="GOC"/>
</dbReference>
<dbReference type="InterPro" id="IPR005135">
    <property type="entry name" value="Endo/exonuclease/phosphatase"/>
</dbReference>
<reference evidence="3 5" key="2">
    <citation type="submission" date="2017-12" db="EMBL/GenBank/DDBJ databases">
        <title>Detection of the carbapenemase gene blaVIM-5 in members of the Pseudomonas putida group isolated from polluted Nigerian wetlands.</title>
        <authorList>
            <person name="Adelowo O."/>
            <person name="Vollmers J."/>
            <person name="Maeusezahl I."/>
            <person name="Kaster A.-K."/>
            <person name="Mueller J.A."/>
        </authorList>
    </citation>
    <scope>NUCLEOTIDE SEQUENCE [LARGE SCALE GENOMIC DNA]</scope>
    <source>
        <strain evidence="3 5">MR69</strain>
    </source>
</reference>
<dbReference type="InterPro" id="IPR036691">
    <property type="entry name" value="Endo/exonu/phosph_ase_sf"/>
</dbReference>
<dbReference type="PANTHER" id="PTHR14859">
    <property type="entry name" value="CALCOFLUOR WHITE HYPERSENSITIVE PROTEIN PRECURSOR"/>
    <property type="match status" value="1"/>
</dbReference>
<dbReference type="Proteomes" id="UP000218102">
    <property type="component" value="Unassembled WGS sequence"/>
</dbReference>
<dbReference type="AlphaFoldDB" id="A0A0B5KEV4"/>
<protein>
    <submittedName>
        <fullName evidence="2">EEP domain-containing protein</fullName>
    </submittedName>
</protein>
<evidence type="ECO:0000259" key="1">
    <source>
        <dbReference type="Pfam" id="PF03372"/>
    </source>
</evidence>
<dbReference type="GO" id="GO:0006506">
    <property type="term" value="P:GPI anchor biosynthetic process"/>
    <property type="evidence" value="ECO:0007669"/>
    <property type="project" value="TreeGrafter"/>
</dbReference>
<evidence type="ECO:0000313" key="4">
    <source>
        <dbReference type="Proteomes" id="UP000218102"/>
    </source>
</evidence>
<name>A0A0B5KEV4_PSEDL</name>
<comment type="caution">
    <text evidence="2">The sequence shown here is derived from an EMBL/GenBank/DDBJ whole genome shotgun (WGS) entry which is preliminary data.</text>
</comment>
<feature type="domain" description="Endonuclease/exonuclease/phosphatase" evidence="1">
    <location>
        <begin position="45"/>
        <end position="255"/>
    </location>
</feature>
<dbReference type="GO" id="GO:0003824">
    <property type="term" value="F:catalytic activity"/>
    <property type="evidence" value="ECO:0007669"/>
    <property type="project" value="InterPro"/>
</dbReference>
<proteinExistence type="predicted"/>
<dbReference type="PANTHER" id="PTHR14859:SF1">
    <property type="entry name" value="PGAP2-INTERACTING PROTEIN"/>
    <property type="match status" value="1"/>
</dbReference>
<keyword evidence="5" id="KW-1185">Reference proteome</keyword>
<gene>
    <name evidence="2" type="ORF">CMV24_16235</name>
    <name evidence="3" type="ORF">CXG47_11575</name>
</gene>
<evidence type="ECO:0000313" key="3">
    <source>
        <dbReference type="EMBL" id="PLV14667.1"/>
    </source>
</evidence>
<dbReference type="Pfam" id="PF03372">
    <property type="entry name" value="Exo_endo_phos"/>
    <property type="match status" value="1"/>
</dbReference>
<dbReference type="Proteomes" id="UP000234744">
    <property type="component" value="Unassembled WGS sequence"/>
</dbReference>
<dbReference type="GeneID" id="97168999"/>
<reference evidence="2 4" key="1">
    <citation type="submission" date="2017-09" db="EMBL/GenBank/DDBJ databases">
        <authorList>
            <person name="Ehlers B."/>
            <person name="Leendertz F.H."/>
        </authorList>
    </citation>
    <scope>NUCLEOTIDE SEQUENCE [LARGE SCALE GENOMIC DNA]</scope>
    <source>
        <strain evidence="2 4">DJ-1</strain>
    </source>
</reference>
<organism evidence="2 4">
    <name type="scientific">Pseudomonas plecoglossicida</name>
    <dbReference type="NCBI Taxonomy" id="70775"/>
    <lineage>
        <taxon>Bacteria</taxon>
        <taxon>Pseudomonadati</taxon>
        <taxon>Pseudomonadota</taxon>
        <taxon>Gammaproteobacteria</taxon>
        <taxon>Pseudomonadales</taxon>
        <taxon>Pseudomonadaceae</taxon>
        <taxon>Pseudomonas</taxon>
    </lineage>
</organism>
<dbReference type="SUPFAM" id="SSF56219">
    <property type="entry name" value="DNase I-like"/>
    <property type="match status" value="1"/>
</dbReference>
<dbReference type="Gene3D" id="3.60.10.10">
    <property type="entry name" value="Endonuclease/exonuclease/phosphatase"/>
    <property type="match status" value="1"/>
</dbReference>
<evidence type="ECO:0000313" key="5">
    <source>
        <dbReference type="Proteomes" id="UP000234744"/>
    </source>
</evidence>
<dbReference type="EMBL" id="PJCJ01000005">
    <property type="protein sequence ID" value="PLV14667.1"/>
    <property type="molecule type" value="Genomic_DNA"/>
</dbReference>
<accession>A0A0B5KEV4</accession>
<dbReference type="RefSeq" id="WP_015271002.1">
    <property type="nucleotide sequence ID" value="NZ_CP010359.1"/>
</dbReference>
<dbReference type="EMBL" id="NTME01000016">
    <property type="protein sequence ID" value="PBJ94472.1"/>
    <property type="molecule type" value="Genomic_DNA"/>
</dbReference>
<dbReference type="KEGG" id="ppj:RK21_01144"/>
<sequence>MNPEAGSKGFASVNQAPAVKRLRVLTVNTHKGFTAFNRRFILPELREAVRSTQADIVFLQEVLGSHDRHAARYPGWPQTSQYEFLADSMWSDFAYGRNAVYPDGHHGNALLSKYPIIEHRNLDVSITGPERRGLLHCVLDVPGQHQVHAICVHLSLLESHRQKQLQLLRKLLESLPADAPVIIAGDFNDWKSHGNRTLGLQRDLHEAFERHHGHLARTYPARLPLLRLDRVYLRNAESHGPRILGHKPWSHLSDHLPLSVEVRLSNHSS</sequence>
<evidence type="ECO:0000313" key="2">
    <source>
        <dbReference type="EMBL" id="PBJ94472.1"/>
    </source>
</evidence>
<dbReference type="STRING" id="1215115.GCA_000688275_04365"/>
<dbReference type="InterPro" id="IPR051916">
    <property type="entry name" value="GPI-anchor_lipid_remodeler"/>
</dbReference>